<dbReference type="OrthoDB" id="3017913at2759"/>
<protein>
    <submittedName>
        <fullName evidence="2">Uncharacterized protein</fullName>
    </submittedName>
</protein>
<sequence length="54" mass="6513">MGETFGEDSDAYKLVVTEEKLVAYRLTNVMIFRLLIYFFWLSPFLLWFLSWIKA</sequence>
<keyword evidence="1" id="KW-0812">Transmembrane</keyword>
<organism evidence="2 3">
    <name type="scientific">Guyanagaster necrorhizus</name>
    <dbReference type="NCBI Taxonomy" id="856835"/>
    <lineage>
        <taxon>Eukaryota</taxon>
        <taxon>Fungi</taxon>
        <taxon>Dikarya</taxon>
        <taxon>Basidiomycota</taxon>
        <taxon>Agaricomycotina</taxon>
        <taxon>Agaricomycetes</taxon>
        <taxon>Agaricomycetidae</taxon>
        <taxon>Agaricales</taxon>
        <taxon>Marasmiineae</taxon>
        <taxon>Physalacriaceae</taxon>
        <taxon>Guyanagaster</taxon>
    </lineage>
</organism>
<evidence type="ECO:0000256" key="1">
    <source>
        <dbReference type="SAM" id="Phobius"/>
    </source>
</evidence>
<dbReference type="Proteomes" id="UP000812287">
    <property type="component" value="Unassembled WGS sequence"/>
</dbReference>
<dbReference type="EMBL" id="MU250574">
    <property type="protein sequence ID" value="KAG7440265.1"/>
    <property type="molecule type" value="Genomic_DNA"/>
</dbReference>
<feature type="transmembrane region" description="Helical" evidence="1">
    <location>
        <begin position="30"/>
        <end position="52"/>
    </location>
</feature>
<evidence type="ECO:0000313" key="3">
    <source>
        <dbReference type="Proteomes" id="UP000812287"/>
    </source>
</evidence>
<proteinExistence type="predicted"/>
<keyword evidence="1" id="KW-1133">Transmembrane helix</keyword>
<comment type="caution">
    <text evidence="2">The sequence shown here is derived from an EMBL/GenBank/DDBJ whole genome shotgun (WGS) entry which is preliminary data.</text>
</comment>
<dbReference type="RefSeq" id="XP_043033765.1">
    <property type="nucleotide sequence ID" value="XM_043187488.1"/>
</dbReference>
<keyword evidence="3" id="KW-1185">Reference proteome</keyword>
<accession>A0A9P7VH47</accession>
<dbReference type="AlphaFoldDB" id="A0A9P7VH47"/>
<reference evidence="2" key="1">
    <citation type="submission" date="2020-11" db="EMBL/GenBank/DDBJ databases">
        <title>Adaptations for nitrogen fixation in a non-lichenized fungal sporocarp promotes dispersal by wood-feeding termites.</title>
        <authorList>
            <consortium name="DOE Joint Genome Institute"/>
            <person name="Koch R.A."/>
            <person name="Yoon G."/>
            <person name="Arayal U."/>
            <person name="Lail K."/>
            <person name="Amirebrahimi M."/>
            <person name="Labutti K."/>
            <person name="Lipzen A."/>
            <person name="Riley R."/>
            <person name="Barry K."/>
            <person name="Henrissat B."/>
            <person name="Grigoriev I.V."/>
            <person name="Herr J.R."/>
            <person name="Aime M.C."/>
        </authorList>
    </citation>
    <scope>NUCLEOTIDE SEQUENCE</scope>
    <source>
        <strain evidence="2">MCA 3950</strain>
    </source>
</reference>
<name>A0A9P7VH47_9AGAR</name>
<gene>
    <name evidence="2" type="ORF">BT62DRAFT_938222</name>
</gene>
<keyword evidence="1" id="KW-0472">Membrane</keyword>
<evidence type="ECO:0000313" key="2">
    <source>
        <dbReference type="EMBL" id="KAG7440265.1"/>
    </source>
</evidence>
<dbReference type="GeneID" id="66109785"/>